<keyword evidence="3" id="KW-0378">Hydrolase</keyword>
<dbReference type="Gene3D" id="3.40.50.1820">
    <property type="entry name" value="alpha/beta hydrolase"/>
    <property type="match status" value="1"/>
</dbReference>
<dbReference type="SUPFAM" id="SSF53474">
    <property type="entry name" value="alpha/beta-Hydrolases"/>
    <property type="match status" value="1"/>
</dbReference>
<protein>
    <submittedName>
        <fullName evidence="3">Hydrolase</fullName>
    </submittedName>
</protein>
<dbReference type="EMBL" id="CADCUE010000009">
    <property type="protein sequence ID" value="CAA9310292.1"/>
    <property type="molecule type" value="Genomic_DNA"/>
</dbReference>
<accession>A0A6J4KNT2</accession>
<dbReference type="InterPro" id="IPR000073">
    <property type="entry name" value="AB_hydrolase_1"/>
</dbReference>
<proteinExistence type="predicted"/>
<feature type="region of interest" description="Disordered" evidence="1">
    <location>
        <begin position="1"/>
        <end position="20"/>
    </location>
</feature>
<evidence type="ECO:0000256" key="1">
    <source>
        <dbReference type="SAM" id="MobiDB-lite"/>
    </source>
</evidence>
<reference evidence="3" key="1">
    <citation type="submission" date="2020-02" db="EMBL/GenBank/DDBJ databases">
        <authorList>
            <person name="Meier V. D."/>
        </authorList>
    </citation>
    <scope>NUCLEOTIDE SEQUENCE</scope>
    <source>
        <strain evidence="3">AVDCRST_MAG16</strain>
    </source>
</reference>
<evidence type="ECO:0000259" key="2">
    <source>
        <dbReference type="Pfam" id="PF00561"/>
    </source>
</evidence>
<sequence>MRHPVTMSERALPQHDGLRPVWPGAQVGGLHVRKGPDGREPGLFVHGLGGSATNWTDLMGLLEGVVDSEAVDLPGFGHSPPPVDGRYTVGAHARAVIGHLERSGRGPVHLFGNSLGGAVSTRVAADRPDLVRTLTLVSPALPVLRRVRGSDPRLPLLLLPGLAGMAVRRLAAQSPERRARAVLELCYGDPSAIAPQRLREAAEEVRRRNGLTHAQDAFTASLRCLVASYVVGGSRSPWARAARVQAPVLLVWGDRDRLVDVSIAPRAARTCPDVRLLVLPGVGHVAQMERPETVARAFLGMLEELATRSSSPSSQEAR</sequence>
<name>A0A6J4KNT2_9ACTN</name>
<evidence type="ECO:0000313" key="3">
    <source>
        <dbReference type="EMBL" id="CAA9310292.1"/>
    </source>
</evidence>
<dbReference type="GO" id="GO:0016787">
    <property type="term" value="F:hydrolase activity"/>
    <property type="evidence" value="ECO:0007669"/>
    <property type="project" value="UniProtKB-KW"/>
</dbReference>
<dbReference type="AlphaFoldDB" id="A0A6J4KNT2"/>
<dbReference type="PANTHER" id="PTHR46438:SF11">
    <property type="entry name" value="LIPASE-RELATED"/>
    <property type="match status" value="1"/>
</dbReference>
<dbReference type="Pfam" id="PF00561">
    <property type="entry name" value="Abhydrolase_1"/>
    <property type="match status" value="1"/>
</dbReference>
<dbReference type="InterPro" id="IPR029058">
    <property type="entry name" value="AB_hydrolase_fold"/>
</dbReference>
<gene>
    <name evidence="3" type="ORF">AVDCRST_MAG16-111</name>
</gene>
<feature type="domain" description="AB hydrolase-1" evidence="2">
    <location>
        <begin position="43"/>
        <end position="291"/>
    </location>
</feature>
<dbReference type="PRINTS" id="PR00111">
    <property type="entry name" value="ABHYDROLASE"/>
</dbReference>
<organism evidence="3">
    <name type="scientific">uncultured Frankineae bacterium</name>
    <dbReference type="NCBI Taxonomy" id="437475"/>
    <lineage>
        <taxon>Bacteria</taxon>
        <taxon>Bacillati</taxon>
        <taxon>Actinomycetota</taxon>
        <taxon>Actinomycetes</taxon>
        <taxon>Frankiales</taxon>
        <taxon>environmental samples</taxon>
    </lineage>
</organism>
<dbReference type="PANTHER" id="PTHR46438">
    <property type="entry name" value="ALPHA/BETA-HYDROLASES SUPERFAMILY PROTEIN"/>
    <property type="match status" value="1"/>
</dbReference>